<dbReference type="Pfam" id="PF17237">
    <property type="entry name" value="Emr1"/>
    <property type="match status" value="1"/>
</dbReference>
<dbReference type="GO" id="GO:0005739">
    <property type="term" value="C:mitochondrion"/>
    <property type="evidence" value="ECO:0007669"/>
    <property type="project" value="GOC"/>
</dbReference>
<dbReference type="GeneID" id="81595170"/>
<dbReference type="EMBL" id="JAPVEA010000002">
    <property type="protein sequence ID" value="KAJ5459992.1"/>
    <property type="molecule type" value="Genomic_DNA"/>
</dbReference>
<feature type="region of interest" description="Disordered" evidence="1">
    <location>
        <begin position="1"/>
        <end position="37"/>
    </location>
</feature>
<reference evidence="2" key="1">
    <citation type="submission" date="2022-12" db="EMBL/GenBank/DDBJ databases">
        <authorList>
            <person name="Petersen C."/>
        </authorList>
    </citation>
    <scope>NUCLEOTIDE SEQUENCE</scope>
    <source>
        <strain evidence="2">IBT 16125</strain>
    </source>
</reference>
<reference evidence="2" key="2">
    <citation type="journal article" date="2023" name="IMA Fungus">
        <title>Comparative genomic study of the Penicillium genus elucidates a diverse pangenome and 15 lateral gene transfer events.</title>
        <authorList>
            <person name="Petersen C."/>
            <person name="Sorensen T."/>
            <person name="Nielsen M.R."/>
            <person name="Sondergaard T.E."/>
            <person name="Sorensen J.L."/>
            <person name="Fitzpatrick D.A."/>
            <person name="Frisvad J.C."/>
            <person name="Nielsen K.L."/>
        </authorList>
    </citation>
    <scope>NUCLEOTIDE SEQUENCE</scope>
    <source>
        <strain evidence="2">IBT 16125</strain>
    </source>
</reference>
<proteinExistence type="predicted"/>
<evidence type="ECO:0000313" key="2">
    <source>
        <dbReference type="EMBL" id="KAJ5459992.1"/>
    </source>
</evidence>
<sequence>MPGNYELQQRPSRASANDSRRREWTGPLVSGSREGAEDGVVEKEKGVRAIQKLSTNGGLWTLLPVRFMLWTNDVISLPPPKLVFLRNVPAPRAFTMANLPNLRRLFVEARTEVEENEYSRTAFYNLVLFISSVAVFSLAAQRMSGHKAAR</sequence>
<keyword evidence="3" id="KW-1185">Reference proteome</keyword>
<name>A0AAD6CDH5_9EURO</name>
<comment type="caution">
    <text evidence="2">The sequence shown here is derived from an EMBL/GenBank/DDBJ whole genome shotgun (WGS) entry which is preliminary data.</text>
</comment>
<dbReference type="InterPro" id="IPR035195">
    <property type="entry name" value="Emr1"/>
</dbReference>
<evidence type="ECO:0000313" key="3">
    <source>
        <dbReference type="Proteomes" id="UP001213681"/>
    </source>
</evidence>
<dbReference type="GO" id="GO:0007008">
    <property type="term" value="P:outer mitochondrial membrane organization"/>
    <property type="evidence" value="ECO:0007669"/>
    <property type="project" value="InterPro"/>
</dbReference>
<dbReference type="AlphaFoldDB" id="A0AAD6CDH5"/>
<organism evidence="2 3">
    <name type="scientific">Penicillium daleae</name>
    <dbReference type="NCBI Taxonomy" id="63821"/>
    <lineage>
        <taxon>Eukaryota</taxon>
        <taxon>Fungi</taxon>
        <taxon>Dikarya</taxon>
        <taxon>Ascomycota</taxon>
        <taxon>Pezizomycotina</taxon>
        <taxon>Eurotiomycetes</taxon>
        <taxon>Eurotiomycetidae</taxon>
        <taxon>Eurotiales</taxon>
        <taxon>Aspergillaceae</taxon>
        <taxon>Penicillium</taxon>
    </lineage>
</organism>
<feature type="compositionally biased region" description="Polar residues" evidence="1">
    <location>
        <begin position="1"/>
        <end position="17"/>
    </location>
</feature>
<evidence type="ECO:0000256" key="1">
    <source>
        <dbReference type="SAM" id="MobiDB-lite"/>
    </source>
</evidence>
<dbReference type="RefSeq" id="XP_056769034.1">
    <property type="nucleotide sequence ID" value="XM_056904927.1"/>
</dbReference>
<protein>
    <submittedName>
        <fullName evidence="2">Uncharacterized protein</fullName>
    </submittedName>
</protein>
<dbReference type="Proteomes" id="UP001213681">
    <property type="component" value="Unassembled WGS sequence"/>
</dbReference>
<accession>A0AAD6CDH5</accession>
<gene>
    <name evidence="2" type="ORF">N7458_001544</name>
</gene>